<evidence type="ECO:0000256" key="1">
    <source>
        <dbReference type="SAM" id="MobiDB-lite"/>
    </source>
</evidence>
<accession>A0A8K0L4R0</accession>
<feature type="region of interest" description="Disordered" evidence="1">
    <location>
        <begin position="477"/>
        <end position="498"/>
    </location>
</feature>
<sequence length="595" mass="65698">MKRSREQCDGAPHQSKRTRLDSSRIDRLSTLSQELVLRILSSLPVTDLIVCHRVSRHFKDLAADSQLWKAHYYNRFVRPRAARIPGIRESEDSDQRLHFSSKVSRWLDEDGLVKKGHTTNWKRQYKLRHNWSQGTCSVSEVAVSEQVSIPPLLVQMRESTIFMADRTDGLRAWNSTSGAQMLAVTNIDHGSSSPPTSLAVDASKILEDTTLVATGFQDGSFDIHELDHRTRIFRLCYRHPASSNGMLNAVAFSYPYLATMTANQLLSVYKFCDSSAAKLSSPTLVHSLHSHTSYPPLSLSIRPSPTAILVSIAYTLRSYLSGWTVGIQELHLSPTDSTLLNSRLVSAISPPPPAPRFQQSNYSVFPFASTDPQQSTSSSFRETAHTEIHTLPTSLSYNHPYLLVSHADNTLTLYLVTSTDTTLTISPGRRLWGHTSSVSGTTIGLRGRAVSVTKRGDEVRLWNLEDTARSKRAFEGMTSRGEGSVRVTPASPTPRSPLLVESAPPASLDWGAARDSSGHTTGSSKVNIAPVEDTGPVGADPSIGETVTRWSEWYRGTEEEETSIARGWVGFDEENVVLLKERMGGGQSLVVYDFA</sequence>
<dbReference type="InterPro" id="IPR036047">
    <property type="entry name" value="F-box-like_dom_sf"/>
</dbReference>
<dbReference type="Gene3D" id="1.20.1280.50">
    <property type="match status" value="1"/>
</dbReference>
<dbReference type="SUPFAM" id="SSF50978">
    <property type="entry name" value="WD40 repeat-like"/>
    <property type="match status" value="1"/>
</dbReference>
<dbReference type="OrthoDB" id="3219396at2759"/>
<dbReference type="SMART" id="SM00256">
    <property type="entry name" value="FBOX"/>
    <property type="match status" value="1"/>
</dbReference>
<comment type="caution">
    <text evidence="3">The sequence shown here is derived from an EMBL/GenBank/DDBJ whole genome shotgun (WGS) entry which is preliminary data.</text>
</comment>
<dbReference type="Pfam" id="PF12937">
    <property type="entry name" value="F-box-like"/>
    <property type="match status" value="1"/>
</dbReference>
<dbReference type="Proteomes" id="UP000809789">
    <property type="component" value="Unassembled WGS sequence"/>
</dbReference>
<evidence type="ECO:0000259" key="2">
    <source>
        <dbReference type="PROSITE" id="PS50181"/>
    </source>
</evidence>
<proteinExistence type="predicted"/>
<dbReference type="InterPro" id="IPR036322">
    <property type="entry name" value="WD40_repeat_dom_sf"/>
</dbReference>
<feature type="domain" description="F-box" evidence="2">
    <location>
        <begin position="25"/>
        <end position="71"/>
    </location>
</feature>
<dbReference type="SUPFAM" id="SSF81383">
    <property type="entry name" value="F-box domain"/>
    <property type="match status" value="1"/>
</dbReference>
<name>A0A8K0L4R0_9PEZI</name>
<keyword evidence="4" id="KW-1185">Reference proteome</keyword>
<dbReference type="Pfam" id="PF25499">
    <property type="entry name" value="Beta-prop_pof12"/>
    <property type="match status" value="1"/>
</dbReference>
<dbReference type="Gene3D" id="2.130.10.10">
    <property type="entry name" value="YVTN repeat-like/Quinoprotein amine dehydrogenase"/>
    <property type="match status" value="1"/>
</dbReference>
<dbReference type="EMBL" id="JAESVG020000007">
    <property type="protein sequence ID" value="KAG8625748.1"/>
    <property type="molecule type" value="Genomic_DNA"/>
</dbReference>
<dbReference type="InterPro" id="IPR015943">
    <property type="entry name" value="WD40/YVTN_repeat-like_dom_sf"/>
</dbReference>
<feature type="region of interest" description="Disordered" evidence="1">
    <location>
        <begin position="511"/>
        <end position="543"/>
    </location>
</feature>
<organism evidence="3 4">
    <name type="scientific">Elsinoe batatas</name>
    <dbReference type="NCBI Taxonomy" id="2601811"/>
    <lineage>
        <taxon>Eukaryota</taxon>
        <taxon>Fungi</taxon>
        <taxon>Dikarya</taxon>
        <taxon>Ascomycota</taxon>
        <taxon>Pezizomycotina</taxon>
        <taxon>Dothideomycetes</taxon>
        <taxon>Dothideomycetidae</taxon>
        <taxon>Myriangiales</taxon>
        <taxon>Elsinoaceae</taxon>
        <taxon>Elsinoe</taxon>
    </lineage>
</organism>
<evidence type="ECO:0000313" key="3">
    <source>
        <dbReference type="EMBL" id="KAG8625748.1"/>
    </source>
</evidence>
<dbReference type="InterPro" id="IPR001810">
    <property type="entry name" value="F-box_dom"/>
</dbReference>
<dbReference type="PROSITE" id="PS50181">
    <property type="entry name" value="FBOX"/>
    <property type="match status" value="1"/>
</dbReference>
<feature type="region of interest" description="Disordered" evidence="1">
    <location>
        <begin position="1"/>
        <end position="20"/>
    </location>
</feature>
<gene>
    <name evidence="3" type="ORF">KVT40_006149</name>
</gene>
<dbReference type="AlphaFoldDB" id="A0A8K0L4R0"/>
<protein>
    <recommendedName>
        <fullName evidence="2">F-box domain-containing protein</fullName>
    </recommendedName>
</protein>
<reference evidence="3" key="1">
    <citation type="submission" date="2021-07" db="EMBL/GenBank/DDBJ databases">
        <title>Elsinoe batatas strain:CRI-CJ2 Genome sequencing and assembly.</title>
        <authorList>
            <person name="Huang L."/>
        </authorList>
    </citation>
    <scope>NUCLEOTIDE SEQUENCE</scope>
    <source>
        <strain evidence="3">CRI-CJ2</strain>
    </source>
</reference>
<evidence type="ECO:0000313" key="4">
    <source>
        <dbReference type="Proteomes" id="UP000809789"/>
    </source>
</evidence>